<dbReference type="Proteomes" id="UP000464378">
    <property type="component" value="Chromosome"/>
</dbReference>
<dbReference type="KEGG" id="tim:GMBLW1_11790"/>
<evidence type="ECO:0000313" key="2">
    <source>
        <dbReference type="Proteomes" id="UP000464378"/>
    </source>
</evidence>
<protein>
    <submittedName>
        <fullName evidence="1">Uncharacterized protein</fullName>
    </submittedName>
</protein>
<dbReference type="AlphaFoldDB" id="A0A6C2YNC0"/>
<dbReference type="EMBL" id="LR593887">
    <property type="protein sequence ID" value="VTS02431.1"/>
    <property type="molecule type" value="Genomic_DNA"/>
</dbReference>
<accession>A0A6C2YNC0</accession>
<gene>
    <name evidence="1" type="ORF">GMBLW1_11790</name>
</gene>
<keyword evidence="2" id="KW-1185">Reference proteome</keyword>
<dbReference type="RefSeq" id="WP_162657918.1">
    <property type="nucleotide sequence ID" value="NZ_LR593887.1"/>
</dbReference>
<evidence type="ECO:0000313" key="1">
    <source>
        <dbReference type="EMBL" id="VIP02781.1"/>
    </source>
</evidence>
<reference evidence="1" key="1">
    <citation type="submission" date="2019-04" db="EMBL/GenBank/DDBJ databases">
        <authorList>
            <consortium name="Science for Life Laboratories"/>
        </authorList>
    </citation>
    <scope>NUCLEOTIDE SEQUENCE</scope>
    <source>
        <strain evidence="1">MBLW1</strain>
    </source>
</reference>
<name>A0A6C2YNC0_9BACT</name>
<organism evidence="1">
    <name type="scientific">Tuwongella immobilis</name>
    <dbReference type="NCBI Taxonomy" id="692036"/>
    <lineage>
        <taxon>Bacteria</taxon>
        <taxon>Pseudomonadati</taxon>
        <taxon>Planctomycetota</taxon>
        <taxon>Planctomycetia</taxon>
        <taxon>Gemmatales</taxon>
        <taxon>Gemmataceae</taxon>
        <taxon>Tuwongella</taxon>
    </lineage>
</organism>
<dbReference type="InParanoid" id="A0A6C2YNC0"/>
<dbReference type="EMBL" id="LR586016">
    <property type="protein sequence ID" value="VIP02781.1"/>
    <property type="molecule type" value="Genomic_DNA"/>
</dbReference>
<sequence>MAVSKTDPFASPTWRAIDEAIERSDPNMVALLRAVREPDQVGAFATRWYQDTRPAARRFLLAYLDLPWNAPRHEALVKRLFKLAEAAQDDEVMGAMLVGLDRIIRRVKATRSIWRQDTRTSEPVEVLLGQPESVMPRTDNEYYWQNAGPDSKNRHAAKLRLFSLATRAYLRRRAWRYFRKIGRTDAARYHAAMMQLLPRYRDEHIPDGLALLDHWGMVQILFAGSPALVARINGWFLRDGATLTDLKPAPRFPKVWQSDGQSLVQLLNTAAARTIRQWAITLLKTEHPRVIESLSADQLIQWLTHSSREMIEFAADQLRQRGLLASIDPQSLLSRLTDATPDTLELVCSLLRETLKPEKMALDQAVSLTCVGQSAVAQLGLEILTAKVVAASELPVLFRLAEAQRAEVRQPAVRWACEQLSQAPAFDPLWVLEWLDCRHTDVRAEAQAWMARDLRLVDQPKIWQRLMESPYDDVRLPLVDRLQKLAEQGVRLPDDSTAALRLLWATVLLNVARGARSKPGVVMQIVDRLTTHPGESDDLVPLLAVAVRSLRGPEFRSALVGLVRLIREQPAVAATIASVIPELRMILSDR</sequence>
<proteinExistence type="predicted"/>